<dbReference type="EMBL" id="RBEE01000023">
    <property type="protein sequence ID" value="RNL52500.1"/>
    <property type="molecule type" value="Genomic_DNA"/>
</dbReference>
<protein>
    <submittedName>
        <fullName evidence="2">DNA-binding protein</fullName>
    </submittedName>
</protein>
<keyword evidence="3" id="KW-1185">Reference proteome</keyword>
<feature type="domain" description="Helix-turn-helix" evidence="1">
    <location>
        <begin position="36"/>
        <end position="84"/>
    </location>
</feature>
<proteinExistence type="predicted"/>
<dbReference type="AlphaFoldDB" id="A0A3N0BUE0"/>
<name>A0A3N0BUE0_9SPHI</name>
<dbReference type="Proteomes" id="UP000274046">
    <property type="component" value="Unassembled WGS sequence"/>
</dbReference>
<dbReference type="InterPro" id="IPR041657">
    <property type="entry name" value="HTH_17"/>
</dbReference>
<comment type="caution">
    <text evidence="2">The sequence shown here is derived from an EMBL/GenBank/DDBJ whole genome shotgun (WGS) entry which is preliminary data.</text>
</comment>
<dbReference type="PANTHER" id="PTHR34585">
    <property type="match status" value="1"/>
</dbReference>
<dbReference type="PANTHER" id="PTHR34585:SF22">
    <property type="entry name" value="HELIX-TURN-HELIX DOMAIN-CONTAINING PROTEIN"/>
    <property type="match status" value="1"/>
</dbReference>
<dbReference type="Pfam" id="PF12728">
    <property type="entry name" value="HTH_17"/>
    <property type="match status" value="1"/>
</dbReference>
<evidence type="ECO:0000259" key="1">
    <source>
        <dbReference type="Pfam" id="PF12728"/>
    </source>
</evidence>
<dbReference type="InterPro" id="IPR009061">
    <property type="entry name" value="DNA-bd_dom_put_sf"/>
</dbReference>
<dbReference type="GO" id="GO:0003677">
    <property type="term" value="F:DNA binding"/>
    <property type="evidence" value="ECO:0007669"/>
    <property type="project" value="UniProtKB-KW"/>
</dbReference>
<dbReference type="SUPFAM" id="SSF46955">
    <property type="entry name" value="Putative DNA-binding domain"/>
    <property type="match status" value="1"/>
</dbReference>
<gene>
    <name evidence="2" type="ORF">D7004_13200</name>
</gene>
<evidence type="ECO:0000313" key="3">
    <source>
        <dbReference type="Proteomes" id="UP000274046"/>
    </source>
</evidence>
<evidence type="ECO:0000313" key="2">
    <source>
        <dbReference type="EMBL" id="RNL52500.1"/>
    </source>
</evidence>
<dbReference type="RefSeq" id="WP_123206303.1">
    <property type="nucleotide sequence ID" value="NZ_RBEE01000023.1"/>
</dbReference>
<organism evidence="2 3">
    <name type="scientific">Pedobacter jejuensis</name>
    <dbReference type="NCBI Taxonomy" id="1268550"/>
    <lineage>
        <taxon>Bacteria</taxon>
        <taxon>Pseudomonadati</taxon>
        <taxon>Bacteroidota</taxon>
        <taxon>Sphingobacteriia</taxon>
        <taxon>Sphingobacteriales</taxon>
        <taxon>Sphingobacteriaceae</taxon>
        <taxon>Pedobacter</taxon>
    </lineage>
</organism>
<sequence>MNVELITRDDLKQFKSELILELKQIFKPETAHTKQWLRSAEVRKLLKISAGTLQNLRINGTLPFKKIGSIMYYAYSDIVRVMQEGGGK</sequence>
<dbReference type="OrthoDB" id="1524679at2"/>
<keyword evidence="2" id="KW-0238">DNA-binding</keyword>
<reference evidence="2 3" key="1">
    <citation type="submission" date="2018-10" db="EMBL/GenBank/DDBJ databases">
        <title>Genome sequencing of Pedobacter jejuensis TNB23.</title>
        <authorList>
            <person name="Cho Y.-J."/>
            <person name="Cho A."/>
            <person name="Kim O.-S."/>
        </authorList>
    </citation>
    <scope>NUCLEOTIDE SEQUENCE [LARGE SCALE GENOMIC DNA]</scope>
    <source>
        <strain evidence="2 3">TNB23</strain>
    </source>
</reference>
<accession>A0A3N0BUE0</accession>